<name>A0A5R9F7Y2_9BACL</name>
<dbReference type="GO" id="GO:0016805">
    <property type="term" value="F:dipeptidase activity"/>
    <property type="evidence" value="ECO:0007669"/>
    <property type="project" value="UniProtKB-KW"/>
</dbReference>
<dbReference type="GO" id="GO:0008270">
    <property type="term" value="F:zinc ion binding"/>
    <property type="evidence" value="ECO:0007669"/>
    <property type="project" value="InterPro"/>
</dbReference>
<sequence>MDWYKEVLKVKENIIKDLFGLMKIKSIKDLKSSSKQKPMGEGIAEALDYMLSLAERDGFTVKNIDGYAGYAELGNKQNNEDLYAGILCHLDVVPATGEWESDPFSPVIKNDRIFGRGAIDDKGPTIAVYYALKILKELDLPIKRNIRIIFGTDEESGMRCMKYYNQTEPMPEIGFAPDAVFPIIHAEKGQINAKLTFKESKTKKNTGLNKVVKFVSGNKGNMVPEKAMAIVFAPDTDIEKKFDEFCKRKQLDGKVTTNGEEVEIILYGKSAHGMNPSEGINAGLTLASFLHKEGIMATNQKAYFEFLGVVLYNDHDGEQLGINFEDDYSGKLTVNPGVMELENNEGSLQLNIRCPVNTPYFRTIEIIEEKIKDYFFSLESVREKKPHFVNSNEPLIKVLQEAYQDETGLEPSLLSTGGATYARFIKRGVAFGAVFPGKKMTAHQANEYIEMEDLLKATAIYARAIYGLANMEERE</sequence>
<dbReference type="PROSITE" id="PS00759">
    <property type="entry name" value="ARGE_DAPE_CPG2_2"/>
    <property type="match status" value="1"/>
</dbReference>
<evidence type="ECO:0000313" key="9">
    <source>
        <dbReference type="EMBL" id="TLS38629.1"/>
    </source>
</evidence>
<dbReference type="InterPro" id="IPR010964">
    <property type="entry name" value="M20A_pepV-rel"/>
</dbReference>
<dbReference type="SUPFAM" id="SSF55031">
    <property type="entry name" value="Bacterial exopeptidase dimerisation domain"/>
    <property type="match status" value="1"/>
</dbReference>
<keyword evidence="6" id="KW-0862">Zinc</keyword>
<accession>A0A5R9F7Y2</accession>
<protein>
    <submittedName>
        <fullName evidence="9">Dipeptidase PepV</fullName>
    </submittedName>
</protein>
<evidence type="ECO:0000256" key="4">
    <source>
        <dbReference type="ARBA" id="ARBA00022723"/>
    </source>
</evidence>
<dbReference type="InterPro" id="IPR036264">
    <property type="entry name" value="Bact_exopeptidase_dim_dom"/>
</dbReference>
<dbReference type="InterPro" id="IPR002933">
    <property type="entry name" value="Peptidase_M20"/>
</dbReference>
<keyword evidence="3" id="KW-0645">Protease</keyword>
<dbReference type="Pfam" id="PF01546">
    <property type="entry name" value="Peptidase_M20"/>
    <property type="match status" value="1"/>
</dbReference>
<dbReference type="InterPro" id="IPR050072">
    <property type="entry name" value="Peptidase_M20A"/>
</dbReference>
<dbReference type="NCBIfam" id="NF005591">
    <property type="entry name" value="PRK07318.1"/>
    <property type="match status" value="1"/>
</dbReference>
<evidence type="ECO:0000256" key="1">
    <source>
        <dbReference type="ARBA" id="ARBA00001947"/>
    </source>
</evidence>
<comment type="cofactor">
    <cofactor evidence="1">
        <name>Zn(2+)</name>
        <dbReference type="ChEBI" id="CHEBI:29105"/>
    </cofactor>
</comment>
<keyword evidence="10" id="KW-1185">Reference proteome</keyword>
<evidence type="ECO:0000256" key="8">
    <source>
        <dbReference type="ARBA" id="ARBA00023049"/>
    </source>
</evidence>
<keyword evidence="8" id="KW-0482">Metalloprotease</keyword>
<evidence type="ECO:0000256" key="7">
    <source>
        <dbReference type="ARBA" id="ARBA00022997"/>
    </source>
</evidence>
<comment type="similarity">
    <text evidence="2">Belongs to the peptidase M20A family.</text>
</comment>
<evidence type="ECO:0000313" key="10">
    <source>
        <dbReference type="Proteomes" id="UP000308230"/>
    </source>
</evidence>
<dbReference type="SUPFAM" id="SSF53187">
    <property type="entry name" value="Zn-dependent exopeptidases"/>
    <property type="match status" value="1"/>
</dbReference>
<dbReference type="GO" id="GO:0008237">
    <property type="term" value="F:metallopeptidase activity"/>
    <property type="evidence" value="ECO:0007669"/>
    <property type="project" value="UniProtKB-KW"/>
</dbReference>
<dbReference type="GO" id="GO:0006526">
    <property type="term" value="P:L-arginine biosynthetic process"/>
    <property type="evidence" value="ECO:0007669"/>
    <property type="project" value="TreeGrafter"/>
</dbReference>
<evidence type="ECO:0000256" key="2">
    <source>
        <dbReference type="ARBA" id="ARBA00006247"/>
    </source>
</evidence>
<evidence type="ECO:0000256" key="5">
    <source>
        <dbReference type="ARBA" id="ARBA00022801"/>
    </source>
</evidence>
<proteinExistence type="inferred from homology"/>
<dbReference type="PANTHER" id="PTHR43808:SF31">
    <property type="entry name" value="N-ACETYL-L-CITRULLINE DEACETYLASE"/>
    <property type="match status" value="1"/>
</dbReference>
<comment type="caution">
    <text evidence="9">The sequence shown here is derived from an EMBL/GenBank/DDBJ whole genome shotgun (WGS) entry which is preliminary data.</text>
</comment>
<dbReference type="Proteomes" id="UP000308230">
    <property type="component" value="Unassembled WGS sequence"/>
</dbReference>
<dbReference type="GO" id="GO:0008777">
    <property type="term" value="F:acetylornithine deacetylase activity"/>
    <property type="evidence" value="ECO:0007669"/>
    <property type="project" value="TreeGrafter"/>
</dbReference>
<dbReference type="OrthoDB" id="9761532at2"/>
<evidence type="ECO:0000256" key="6">
    <source>
        <dbReference type="ARBA" id="ARBA00022833"/>
    </source>
</evidence>
<dbReference type="InterPro" id="IPR001261">
    <property type="entry name" value="ArgE/DapE_CS"/>
</dbReference>
<dbReference type="Gene3D" id="3.40.630.10">
    <property type="entry name" value="Zn peptidases"/>
    <property type="match status" value="1"/>
</dbReference>
<dbReference type="AlphaFoldDB" id="A0A5R9F7Y2"/>
<dbReference type="NCBIfam" id="TIGR01887">
    <property type="entry name" value="dipeptidaselike"/>
    <property type="match status" value="1"/>
</dbReference>
<dbReference type="RefSeq" id="WP_138123373.1">
    <property type="nucleotide sequence ID" value="NZ_SWLG01000002.1"/>
</dbReference>
<dbReference type="GO" id="GO:0006508">
    <property type="term" value="P:proteolysis"/>
    <property type="evidence" value="ECO:0007669"/>
    <property type="project" value="UniProtKB-KW"/>
</dbReference>
<organism evidence="9 10">
    <name type="scientific">Exobacillus caeni</name>
    <dbReference type="NCBI Taxonomy" id="2574798"/>
    <lineage>
        <taxon>Bacteria</taxon>
        <taxon>Bacillati</taxon>
        <taxon>Bacillota</taxon>
        <taxon>Bacilli</taxon>
        <taxon>Bacillales</taxon>
        <taxon>Guptibacillaceae</taxon>
        <taxon>Exobacillus</taxon>
    </lineage>
</organism>
<evidence type="ECO:0000256" key="3">
    <source>
        <dbReference type="ARBA" id="ARBA00022670"/>
    </source>
</evidence>
<dbReference type="Gene3D" id="3.30.70.360">
    <property type="match status" value="2"/>
</dbReference>
<keyword evidence="4" id="KW-0479">Metal-binding</keyword>
<dbReference type="PANTHER" id="PTHR43808">
    <property type="entry name" value="ACETYLORNITHINE DEACETYLASE"/>
    <property type="match status" value="1"/>
</dbReference>
<keyword evidence="7" id="KW-0224">Dipeptidase</keyword>
<gene>
    <name evidence="9" type="primary">pepV</name>
    <name evidence="9" type="ORF">FCL54_03775</name>
</gene>
<dbReference type="EMBL" id="SWLG01000002">
    <property type="protein sequence ID" value="TLS38629.1"/>
    <property type="molecule type" value="Genomic_DNA"/>
</dbReference>
<keyword evidence="5" id="KW-0378">Hydrolase</keyword>
<dbReference type="CDD" id="cd03888">
    <property type="entry name" value="M20_PepV"/>
    <property type="match status" value="1"/>
</dbReference>
<reference evidence="9 10" key="1">
    <citation type="submission" date="2019-04" db="EMBL/GenBank/DDBJ databases">
        <title>Bacillus caeni sp. nov., a bacterium isolated from mangrove sediment.</title>
        <authorList>
            <person name="Huang H."/>
            <person name="Mo K."/>
            <person name="Hu Y."/>
        </authorList>
    </citation>
    <scope>NUCLEOTIDE SEQUENCE [LARGE SCALE GENOMIC DNA]</scope>
    <source>
        <strain evidence="9 10">HB172195</strain>
    </source>
</reference>